<name>A0A438N467_EXOME</name>
<evidence type="ECO:0000313" key="2">
    <source>
        <dbReference type="Proteomes" id="UP000288859"/>
    </source>
</evidence>
<organism evidence="1 2">
    <name type="scientific">Exophiala mesophila</name>
    <name type="common">Black yeast-like fungus</name>
    <dbReference type="NCBI Taxonomy" id="212818"/>
    <lineage>
        <taxon>Eukaryota</taxon>
        <taxon>Fungi</taxon>
        <taxon>Dikarya</taxon>
        <taxon>Ascomycota</taxon>
        <taxon>Pezizomycotina</taxon>
        <taxon>Eurotiomycetes</taxon>
        <taxon>Chaetothyriomycetidae</taxon>
        <taxon>Chaetothyriales</taxon>
        <taxon>Herpotrichiellaceae</taxon>
        <taxon>Exophiala</taxon>
    </lineage>
</organism>
<protein>
    <recommendedName>
        <fullName evidence="3">NAD-dependent epimerase/dehydratase domain-containing protein</fullName>
    </recommendedName>
</protein>
<dbReference type="SUPFAM" id="SSF51735">
    <property type="entry name" value="NAD(P)-binding Rossmann-fold domains"/>
    <property type="match status" value="1"/>
</dbReference>
<dbReference type="OrthoDB" id="10262413at2759"/>
<gene>
    <name evidence="1" type="ORF">B0A52_05158</name>
</gene>
<dbReference type="PANTHER" id="PTHR48079:SF6">
    <property type="entry name" value="NAD(P)-BINDING DOMAIN-CONTAINING PROTEIN-RELATED"/>
    <property type="match status" value="1"/>
</dbReference>
<dbReference type="InterPro" id="IPR051783">
    <property type="entry name" value="NAD(P)-dependent_oxidoreduct"/>
</dbReference>
<dbReference type="GO" id="GO:0005737">
    <property type="term" value="C:cytoplasm"/>
    <property type="evidence" value="ECO:0007669"/>
    <property type="project" value="TreeGrafter"/>
</dbReference>
<accession>A0A438N467</accession>
<evidence type="ECO:0008006" key="3">
    <source>
        <dbReference type="Google" id="ProtNLM"/>
    </source>
</evidence>
<dbReference type="VEuPathDB" id="FungiDB:PV10_09147"/>
<dbReference type="Gene3D" id="3.40.50.720">
    <property type="entry name" value="NAD(P)-binding Rossmann-like Domain"/>
    <property type="match status" value="1"/>
</dbReference>
<dbReference type="PANTHER" id="PTHR48079">
    <property type="entry name" value="PROTEIN YEEZ"/>
    <property type="match status" value="1"/>
</dbReference>
<proteinExistence type="predicted"/>
<dbReference type="Proteomes" id="UP000288859">
    <property type="component" value="Unassembled WGS sequence"/>
</dbReference>
<dbReference type="GO" id="GO:0004029">
    <property type="term" value="F:aldehyde dehydrogenase (NAD+) activity"/>
    <property type="evidence" value="ECO:0007669"/>
    <property type="project" value="TreeGrafter"/>
</dbReference>
<dbReference type="AlphaFoldDB" id="A0A438N467"/>
<sequence>MNSDADVAPLILENVKDQAVVRDLIVSHEITIVLFLIDAFEVGAQCCFIRALAEVKMTTGREVHFLHLLMDADTDNHAGAPTDRLLFDDEEDLYKIQMNQVPNIPPVQTSYGWCWPLLRCATSPTAVTPKAINTNNTVIELCESLDVKGYIFVPCIVYGEGEGFGNPISIQTVAIVRAAQEAGRVYSVDPGKPTWPVCHVLDNTALYLAIVSSILTGKHSDQKKCRYYLAASGTIAWVDLYQAIGEALAKRGVISDNVVAQADEDAMDRMAKGLKTPKELVALQLGGACMLTARGGEKLGWKPQFSPTHILQAADDEVERILAYQRNRGQ</sequence>
<dbReference type="EMBL" id="NAJM01000022">
    <property type="protein sequence ID" value="RVX70507.1"/>
    <property type="molecule type" value="Genomic_DNA"/>
</dbReference>
<dbReference type="InterPro" id="IPR036291">
    <property type="entry name" value="NAD(P)-bd_dom_sf"/>
</dbReference>
<comment type="caution">
    <text evidence="1">The sequence shown here is derived from an EMBL/GenBank/DDBJ whole genome shotgun (WGS) entry which is preliminary data.</text>
</comment>
<evidence type="ECO:0000313" key="1">
    <source>
        <dbReference type="EMBL" id="RVX70507.1"/>
    </source>
</evidence>
<reference evidence="1 2" key="1">
    <citation type="submission" date="2017-03" db="EMBL/GenBank/DDBJ databases">
        <title>Genomes of endolithic fungi from Antarctica.</title>
        <authorList>
            <person name="Coleine C."/>
            <person name="Masonjones S."/>
            <person name="Stajich J.E."/>
        </authorList>
    </citation>
    <scope>NUCLEOTIDE SEQUENCE [LARGE SCALE GENOMIC DNA]</scope>
    <source>
        <strain evidence="1 2">CCFEE 6314</strain>
    </source>
</reference>